<organism evidence="2 3">
    <name type="scientific">Microdochium bolleyi</name>
    <dbReference type="NCBI Taxonomy" id="196109"/>
    <lineage>
        <taxon>Eukaryota</taxon>
        <taxon>Fungi</taxon>
        <taxon>Dikarya</taxon>
        <taxon>Ascomycota</taxon>
        <taxon>Pezizomycotina</taxon>
        <taxon>Sordariomycetes</taxon>
        <taxon>Xylariomycetidae</taxon>
        <taxon>Xylariales</taxon>
        <taxon>Microdochiaceae</taxon>
        <taxon>Microdochium</taxon>
    </lineage>
</organism>
<dbReference type="InterPro" id="IPR046341">
    <property type="entry name" value="SET_dom_sf"/>
</dbReference>
<dbReference type="GO" id="GO:0005634">
    <property type="term" value="C:nucleus"/>
    <property type="evidence" value="ECO:0007669"/>
    <property type="project" value="TreeGrafter"/>
</dbReference>
<dbReference type="Proteomes" id="UP000070501">
    <property type="component" value="Unassembled WGS sequence"/>
</dbReference>
<evidence type="ECO:0000313" key="2">
    <source>
        <dbReference type="EMBL" id="KXJ91007.1"/>
    </source>
</evidence>
<sequence length="458" mass="51052">MQRDVLSLDALPAWAALNGVIFGDVNAADIKGRGKGLIAKRDMSSHQDTTTPSALLRIPKDLVLSAEGVDEFAKENQVFRQLLEAAGHQTHRGDIMLYLLVQLVLSSTSGHTVTELGAKTAWTQYFKMLPESVPLPTTWSEPELFLLRGTSLEDSVKAKLSALTKEFDTLKAKVVDIPFWYEALCIDETIAVRDWVLLDALYRSRSLELPRSGEAMVPCLDLANHSSDYTARFDENSDDEVVLLLRDGARVSEGEEVTISYGEQKSAAEMLFSYGFIEDDSPARSLVLPLALMEDDPLLKAKLHIFASHPTLTLRDRDSGTPEWSAPFAHLMCVNEEDGLDFKILQETDGTRHMRMFWQDEDVTDKKASFHDIVSSHELAKTFELRVVTIALELVRGSLERLANYDRLEGKEGQGLRCLEVQRDALLEDGSVLAYLKAIASPQEGEANADEDEDEDFS</sequence>
<dbReference type="InParanoid" id="A0A136J1B5"/>
<gene>
    <name evidence="2" type="ORF">Micbo1qcDRAFT_188929</name>
</gene>
<dbReference type="Gene3D" id="3.90.1410.10">
    <property type="entry name" value="set domain protein methyltransferase, domain 1"/>
    <property type="match status" value="1"/>
</dbReference>
<dbReference type="InterPro" id="IPR001214">
    <property type="entry name" value="SET_dom"/>
</dbReference>
<dbReference type="CDD" id="cd10527">
    <property type="entry name" value="SET_LSMT"/>
    <property type="match status" value="1"/>
</dbReference>
<keyword evidence="3" id="KW-1185">Reference proteome</keyword>
<dbReference type="EMBL" id="KQ964251">
    <property type="protein sequence ID" value="KXJ91007.1"/>
    <property type="molecule type" value="Genomic_DNA"/>
</dbReference>
<dbReference type="PANTHER" id="PTHR13271">
    <property type="entry name" value="UNCHARACTERIZED PUTATIVE METHYLTRANSFERASE"/>
    <property type="match status" value="1"/>
</dbReference>
<feature type="domain" description="SET" evidence="1">
    <location>
        <begin position="18"/>
        <end position="262"/>
    </location>
</feature>
<reference evidence="3" key="1">
    <citation type="submission" date="2016-02" db="EMBL/GenBank/DDBJ databases">
        <title>Draft genome sequence of Microdochium bolleyi, a fungal endophyte of beachgrass.</title>
        <authorList>
            <consortium name="DOE Joint Genome Institute"/>
            <person name="David A.S."/>
            <person name="May G."/>
            <person name="Haridas S."/>
            <person name="Lim J."/>
            <person name="Wang M."/>
            <person name="Labutti K."/>
            <person name="Lipzen A."/>
            <person name="Barry K."/>
            <person name="Grigoriev I.V."/>
        </authorList>
    </citation>
    <scope>NUCLEOTIDE SEQUENCE [LARGE SCALE GENOMIC DNA]</scope>
    <source>
        <strain evidence="3">J235TASD1</strain>
    </source>
</reference>
<dbReference type="FunCoup" id="A0A136J1B5">
    <property type="interactions" value="360"/>
</dbReference>
<dbReference type="SUPFAM" id="SSF82199">
    <property type="entry name" value="SET domain"/>
    <property type="match status" value="1"/>
</dbReference>
<protein>
    <recommendedName>
        <fullName evidence="1">SET domain-containing protein</fullName>
    </recommendedName>
</protein>
<evidence type="ECO:0000313" key="3">
    <source>
        <dbReference type="Proteomes" id="UP000070501"/>
    </source>
</evidence>
<accession>A0A136J1B5</accession>
<dbReference type="STRING" id="196109.A0A136J1B5"/>
<proteinExistence type="predicted"/>
<name>A0A136J1B5_9PEZI</name>
<dbReference type="AlphaFoldDB" id="A0A136J1B5"/>
<evidence type="ECO:0000259" key="1">
    <source>
        <dbReference type="PROSITE" id="PS50280"/>
    </source>
</evidence>
<dbReference type="InterPro" id="IPR050600">
    <property type="entry name" value="SETD3_SETD6_MTase"/>
</dbReference>
<dbReference type="PROSITE" id="PS50280">
    <property type="entry name" value="SET"/>
    <property type="match status" value="1"/>
</dbReference>
<dbReference type="GO" id="GO:0016279">
    <property type="term" value="F:protein-lysine N-methyltransferase activity"/>
    <property type="evidence" value="ECO:0007669"/>
    <property type="project" value="TreeGrafter"/>
</dbReference>
<dbReference type="OrthoDB" id="441812at2759"/>
<dbReference type="PANTHER" id="PTHR13271:SF76">
    <property type="entry name" value="SET DOMAIN-CONTAINING PROTEIN 8"/>
    <property type="match status" value="1"/>
</dbReference>